<dbReference type="EnsemblFungi" id="PTTG_11696-t43_1">
    <property type="protein sequence ID" value="PTTG_11696-t43_1-p1"/>
    <property type="gene ID" value="PTTG_11696"/>
</dbReference>
<evidence type="ECO:0000256" key="2">
    <source>
        <dbReference type="ARBA" id="ARBA00022679"/>
    </source>
</evidence>
<dbReference type="EMBL" id="ADAS02000008">
    <property type="protein sequence ID" value="OAV98356.1"/>
    <property type="molecule type" value="Genomic_DNA"/>
</dbReference>
<dbReference type="PANTHER" id="PTHR43712">
    <property type="entry name" value="PUTATIVE (AFU_ORTHOLOGUE AFUA_4G14580)-RELATED"/>
    <property type="match status" value="1"/>
</dbReference>
<dbReference type="Pfam" id="PF00891">
    <property type="entry name" value="Methyltransf_2"/>
    <property type="match status" value="1"/>
</dbReference>
<reference evidence="6" key="4">
    <citation type="submission" date="2025-05" db="UniProtKB">
        <authorList>
            <consortium name="EnsemblFungi"/>
        </authorList>
    </citation>
    <scope>IDENTIFICATION</scope>
    <source>
        <strain evidence="6">isolate 1-1 / race 1 (BBBD)</strain>
    </source>
</reference>
<dbReference type="PANTHER" id="PTHR43712:SF2">
    <property type="entry name" value="O-METHYLTRANSFERASE CICE"/>
    <property type="match status" value="1"/>
</dbReference>
<evidence type="ECO:0000256" key="1">
    <source>
        <dbReference type="ARBA" id="ARBA00022603"/>
    </source>
</evidence>
<keyword evidence="7" id="KW-1185">Reference proteome</keyword>
<dbReference type="OrthoDB" id="2410195at2759"/>
<evidence type="ECO:0000259" key="4">
    <source>
        <dbReference type="Pfam" id="PF00891"/>
    </source>
</evidence>
<dbReference type="InterPro" id="IPR036388">
    <property type="entry name" value="WH-like_DNA-bd_sf"/>
</dbReference>
<dbReference type="GO" id="GO:0008171">
    <property type="term" value="F:O-methyltransferase activity"/>
    <property type="evidence" value="ECO:0007669"/>
    <property type="project" value="InterPro"/>
</dbReference>
<dbReference type="InterPro" id="IPR036390">
    <property type="entry name" value="WH_DNA-bd_sf"/>
</dbReference>
<gene>
    <name evidence="5" type="ORF">PTTG_11696</name>
</gene>
<dbReference type="AlphaFoldDB" id="A0A180GZT3"/>
<organism evidence="5">
    <name type="scientific">Puccinia triticina (isolate 1-1 / race 1 (BBBD))</name>
    <name type="common">Brown leaf rust fungus</name>
    <dbReference type="NCBI Taxonomy" id="630390"/>
    <lineage>
        <taxon>Eukaryota</taxon>
        <taxon>Fungi</taxon>
        <taxon>Dikarya</taxon>
        <taxon>Basidiomycota</taxon>
        <taxon>Pucciniomycotina</taxon>
        <taxon>Pucciniomycetes</taxon>
        <taxon>Pucciniales</taxon>
        <taxon>Pucciniaceae</taxon>
        <taxon>Puccinia</taxon>
    </lineage>
</organism>
<dbReference type="InterPro" id="IPR001077">
    <property type="entry name" value="COMT_C"/>
</dbReference>
<feature type="domain" description="O-methyltransferase C-terminal" evidence="4">
    <location>
        <begin position="261"/>
        <end position="428"/>
    </location>
</feature>
<evidence type="ECO:0000313" key="7">
    <source>
        <dbReference type="Proteomes" id="UP000005240"/>
    </source>
</evidence>
<reference evidence="6 7" key="3">
    <citation type="journal article" date="2017" name="G3 (Bethesda)">
        <title>Comparative analysis highlights variable genome content of wheat rusts and divergence of the mating loci.</title>
        <authorList>
            <person name="Cuomo C.A."/>
            <person name="Bakkeren G."/>
            <person name="Khalil H.B."/>
            <person name="Panwar V."/>
            <person name="Joly D."/>
            <person name="Linning R."/>
            <person name="Sakthikumar S."/>
            <person name="Song X."/>
            <person name="Adiconis X."/>
            <person name="Fan L."/>
            <person name="Goldberg J.M."/>
            <person name="Levin J.Z."/>
            <person name="Young S."/>
            <person name="Zeng Q."/>
            <person name="Anikster Y."/>
            <person name="Bruce M."/>
            <person name="Wang M."/>
            <person name="Yin C."/>
            <person name="McCallum B."/>
            <person name="Szabo L.J."/>
            <person name="Hulbert S."/>
            <person name="Chen X."/>
            <person name="Fellers J.P."/>
        </authorList>
    </citation>
    <scope>NUCLEOTIDE SEQUENCE</scope>
    <source>
        <strain evidence="7">Isolate 1-1 / race 1 (BBBD)</strain>
        <strain evidence="6">isolate 1-1 / race 1 (BBBD)</strain>
    </source>
</reference>
<keyword evidence="1" id="KW-0489">Methyltransferase</keyword>
<accession>A0A180GZT3</accession>
<proteinExistence type="predicted"/>
<dbReference type="Proteomes" id="UP000005240">
    <property type="component" value="Unassembled WGS sequence"/>
</dbReference>
<sequence length="454" mass="50038">MSESAAQQLVNLIAKAVKDIEEDISARIPGGAPTDVNLPQVAPEDSLPLTSQRRDAIRTLKAATHQLLSTLTPVGLQVQELQHSHFQTAAIGIVVEGRIADLIHSIDPDSSKGGVDVELLAQKAGMDPRKLTHTLRFLALRNVFCELAPNHWGNTRSSFPLRTDSPNSQWNYLKTNREHTAIPALTELPAVFLDSEGGGAMSWDLPQTAFQKCYKPGCGFFEFLEKGDNGLKAEMFGKSMIEMAKATSSGPADYQPFHWQKLGPTGVMVDVGGGIGGAAYDIYTFLPSWKIVVQDRPEIVKNGKENYRQSRSSADIEFEEADFFMDQPAHRAGKADVYFLRRVLHDWPFTSCVQILTRLRRSAKPTTRLLVCETGLVPGLVDPDSPILSNGGMSSSLAHSLNLSMLTLFNSEERSKEDFEEIFSASGWKLQSVTPLASFLDWCIFEGVPNPDFQ</sequence>
<keyword evidence="2" id="KW-0808">Transferase</keyword>
<evidence type="ECO:0000313" key="5">
    <source>
        <dbReference type="EMBL" id="OAV98356.1"/>
    </source>
</evidence>
<name>A0A180GZT3_PUCT1</name>
<dbReference type="InterPro" id="IPR016461">
    <property type="entry name" value="COMT-like"/>
</dbReference>
<protein>
    <submittedName>
        <fullName evidence="6">Methyltransf_2 domain-containing protein</fullName>
    </submittedName>
</protein>
<dbReference type="Gene3D" id="1.10.10.10">
    <property type="entry name" value="Winged helix-like DNA-binding domain superfamily/Winged helix DNA-binding domain"/>
    <property type="match status" value="1"/>
</dbReference>
<evidence type="ECO:0000256" key="3">
    <source>
        <dbReference type="ARBA" id="ARBA00022691"/>
    </source>
</evidence>
<reference evidence="5" key="1">
    <citation type="submission" date="2009-11" db="EMBL/GenBank/DDBJ databases">
        <authorList>
            <consortium name="The Broad Institute Genome Sequencing Platform"/>
            <person name="Ward D."/>
            <person name="Feldgarden M."/>
            <person name="Earl A."/>
            <person name="Young S.K."/>
            <person name="Zeng Q."/>
            <person name="Koehrsen M."/>
            <person name="Alvarado L."/>
            <person name="Berlin A."/>
            <person name="Bochicchio J."/>
            <person name="Borenstein D."/>
            <person name="Chapman S.B."/>
            <person name="Chen Z."/>
            <person name="Engels R."/>
            <person name="Freedman E."/>
            <person name="Gellesch M."/>
            <person name="Goldberg J."/>
            <person name="Griggs A."/>
            <person name="Gujja S."/>
            <person name="Heilman E."/>
            <person name="Heiman D."/>
            <person name="Hepburn T."/>
            <person name="Howarth C."/>
            <person name="Jen D."/>
            <person name="Larson L."/>
            <person name="Lewis B."/>
            <person name="Mehta T."/>
            <person name="Park D."/>
            <person name="Pearson M."/>
            <person name="Roberts A."/>
            <person name="Saif S."/>
            <person name="Shea T."/>
            <person name="Shenoy N."/>
            <person name="Sisk P."/>
            <person name="Stolte C."/>
            <person name="Sykes S."/>
            <person name="Thomson T."/>
            <person name="Walk T."/>
            <person name="White J."/>
            <person name="Yandava C."/>
            <person name="Izard J."/>
            <person name="Baranova O.V."/>
            <person name="Blanton J.M."/>
            <person name="Tanner A.C."/>
            <person name="Dewhirst F.E."/>
            <person name="Haas B."/>
            <person name="Nusbaum C."/>
            <person name="Birren B."/>
        </authorList>
    </citation>
    <scope>NUCLEOTIDE SEQUENCE [LARGE SCALE GENOMIC DNA]</scope>
    <source>
        <strain evidence="5">1-1 BBBD Race 1</strain>
    </source>
</reference>
<dbReference type="SUPFAM" id="SSF46785">
    <property type="entry name" value="Winged helix' DNA-binding domain"/>
    <property type="match status" value="1"/>
</dbReference>
<dbReference type="PROSITE" id="PS51683">
    <property type="entry name" value="SAM_OMT_II"/>
    <property type="match status" value="1"/>
</dbReference>
<dbReference type="GO" id="GO:0032259">
    <property type="term" value="P:methylation"/>
    <property type="evidence" value="ECO:0007669"/>
    <property type="project" value="UniProtKB-KW"/>
</dbReference>
<dbReference type="STRING" id="630390.A0A180GZT3"/>
<dbReference type="Gene3D" id="3.40.50.150">
    <property type="entry name" value="Vaccinia Virus protein VP39"/>
    <property type="match status" value="1"/>
</dbReference>
<evidence type="ECO:0000313" key="6">
    <source>
        <dbReference type="EnsemblFungi" id="PTTG_11696-t43_1-p1"/>
    </source>
</evidence>
<dbReference type="SUPFAM" id="SSF53335">
    <property type="entry name" value="S-adenosyl-L-methionine-dependent methyltransferases"/>
    <property type="match status" value="1"/>
</dbReference>
<reference evidence="5" key="2">
    <citation type="submission" date="2016-05" db="EMBL/GenBank/DDBJ databases">
        <title>Comparative analysis highlights variable genome content of wheat rusts and divergence of the mating loci.</title>
        <authorList>
            <person name="Cuomo C.A."/>
            <person name="Bakkeren G."/>
            <person name="Szabo L."/>
            <person name="Khalil H."/>
            <person name="Joly D."/>
            <person name="Goldberg J."/>
            <person name="Young S."/>
            <person name="Zeng Q."/>
            <person name="Fellers J."/>
        </authorList>
    </citation>
    <scope>NUCLEOTIDE SEQUENCE [LARGE SCALE GENOMIC DNA]</scope>
    <source>
        <strain evidence="5">1-1 BBBD Race 1</strain>
    </source>
</reference>
<dbReference type="VEuPathDB" id="FungiDB:PTTG_11696"/>
<dbReference type="InterPro" id="IPR029063">
    <property type="entry name" value="SAM-dependent_MTases_sf"/>
</dbReference>
<keyword evidence="3" id="KW-0949">S-adenosyl-L-methionine</keyword>